<organism evidence="11 12">
    <name type="scientific">Ignicoccus pacificus DSM 13166</name>
    <dbReference type="NCBI Taxonomy" id="940294"/>
    <lineage>
        <taxon>Archaea</taxon>
        <taxon>Thermoproteota</taxon>
        <taxon>Thermoprotei</taxon>
        <taxon>Desulfurococcales</taxon>
        <taxon>Desulfurococcaceae</taxon>
        <taxon>Ignicoccus</taxon>
    </lineage>
</organism>
<dbReference type="Pfam" id="PF01873">
    <property type="entry name" value="eIF-5_eIF-2B"/>
    <property type="match status" value="1"/>
</dbReference>
<protein>
    <recommendedName>
        <fullName evidence="4 9">Translation initiation factor 2 subunit beta</fullName>
    </recommendedName>
    <alternativeName>
        <fullName evidence="7 9">aIF2-beta</fullName>
    </alternativeName>
    <alternativeName>
        <fullName evidence="8 9">eIF-2-beta</fullName>
    </alternativeName>
</protein>
<keyword evidence="6 9" id="KW-0648">Protein biosynthesis</keyword>
<accession>A0A977K9C7</accession>
<evidence type="ECO:0000256" key="1">
    <source>
        <dbReference type="ARBA" id="ARBA00003323"/>
    </source>
</evidence>
<dbReference type="InterPro" id="IPR002735">
    <property type="entry name" value="Transl_init_fac_IF2/IF5_dom"/>
</dbReference>
<gene>
    <name evidence="9" type="primary">eif2b</name>
    <name evidence="11" type="ORF">IPA_04035</name>
</gene>
<evidence type="ECO:0000256" key="3">
    <source>
        <dbReference type="ARBA" id="ARBA00011243"/>
    </source>
</evidence>
<name>A0A977K9C7_9CREN</name>
<evidence type="ECO:0000256" key="4">
    <source>
        <dbReference type="ARBA" id="ARBA00022314"/>
    </source>
</evidence>
<dbReference type="AlphaFoldDB" id="A0A977K9C7"/>
<comment type="subunit">
    <text evidence="3 9">Heterotrimer composed of an alpha, a beta and a gamma chain.</text>
</comment>
<evidence type="ECO:0000313" key="12">
    <source>
        <dbReference type="Proteomes" id="UP001063698"/>
    </source>
</evidence>
<dbReference type="Gene3D" id="3.30.30.170">
    <property type="match status" value="1"/>
</dbReference>
<dbReference type="SMART" id="SM00653">
    <property type="entry name" value="eIF2B_5"/>
    <property type="match status" value="1"/>
</dbReference>
<comment type="similarity">
    <text evidence="2 9">Belongs to the eIF-2-beta/eIF-5 family.</text>
</comment>
<evidence type="ECO:0000259" key="10">
    <source>
        <dbReference type="SMART" id="SM00653"/>
    </source>
</evidence>
<dbReference type="InterPro" id="IPR016190">
    <property type="entry name" value="Transl_init_fac_IF2/IF5_Zn-bd"/>
</dbReference>
<proteinExistence type="inferred from homology"/>
<evidence type="ECO:0000313" key="11">
    <source>
        <dbReference type="EMBL" id="UXD21415.1"/>
    </source>
</evidence>
<keyword evidence="5 9" id="KW-0396">Initiation factor</keyword>
<sequence length="144" mass="16765">MKVFPIRDWPYEKLLERAYSMLPSKVEHKERFQVPKPRVIIVGDKTIIQNFKQICDVIHREPKVVSKWFAKELAIPVQIDEKGELILTGRFSRAILEKLLDKFVEQYVICPTCGGPDTELIRLDRKVWILRCHVCGAETPVPPL</sequence>
<evidence type="ECO:0000256" key="6">
    <source>
        <dbReference type="ARBA" id="ARBA00022917"/>
    </source>
</evidence>
<dbReference type="FunFam" id="3.30.30.170:FF:000001">
    <property type="entry name" value="Eukaryotic translation initiation factor 2 subunit"/>
    <property type="match status" value="1"/>
</dbReference>
<dbReference type="Proteomes" id="UP001063698">
    <property type="component" value="Chromosome"/>
</dbReference>
<comment type="function">
    <text evidence="1 9">eIF-2 functions in the early steps of protein synthesis by forming a ternary complex with GTP and initiator tRNA.</text>
</comment>
<dbReference type="InterPro" id="IPR045196">
    <property type="entry name" value="IF2/IF5"/>
</dbReference>
<dbReference type="InterPro" id="IPR016189">
    <property type="entry name" value="Transl_init_fac_IF2/IF5_N"/>
</dbReference>
<evidence type="ECO:0000256" key="2">
    <source>
        <dbReference type="ARBA" id="ARBA00010397"/>
    </source>
</evidence>
<dbReference type="SUPFAM" id="SSF75689">
    <property type="entry name" value="Zinc-binding domain of translation initiation factor 2 beta"/>
    <property type="match status" value="1"/>
</dbReference>
<reference evidence="11" key="1">
    <citation type="submission" date="2013-11" db="EMBL/GenBank/DDBJ databases">
        <title>Comparative genomics of Ignicoccus.</title>
        <authorList>
            <person name="Podar M."/>
        </authorList>
    </citation>
    <scope>NUCLEOTIDE SEQUENCE</scope>
    <source>
        <strain evidence="11">DSM 13166</strain>
    </source>
</reference>
<dbReference type="NCBIfam" id="NF003067">
    <property type="entry name" value="PRK03988.1"/>
    <property type="match status" value="1"/>
</dbReference>
<dbReference type="InterPro" id="IPR004458">
    <property type="entry name" value="TIF2_bsu_arc"/>
</dbReference>
<evidence type="ECO:0000256" key="7">
    <source>
        <dbReference type="ARBA" id="ARBA00031466"/>
    </source>
</evidence>
<evidence type="ECO:0000256" key="9">
    <source>
        <dbReference type="HAMAP-Rule" id="MF_00232"/>
    </source>
</evidence>
<dbReference type="GO" id="GO:0003743">
    <property type="term" value="F:translation initiation factor activity"/>
    <property type="evidence" value="ECO:0007669"/>
    <property type="project" value="UniProtKB-UniRule"/>
</dbReference>
<keyword evidence="12" id="KW-1185">Reference proteome</keyword>
<dbReference type="SUPFAM" id="SSF100966">
    <property type="entry name" value="Translation initiation factor 2 beta, aIF2beta, N-terminal domain"/>
    <property type="match status" value="1"/>
</dbReference>
<dbReference type="PANTHER" id="PTHR23001">
    <property type="entry name" value="EUKARYOTIC TRANSLATION INITIATION FACTOR"/>
    <property type="match status" value="1"/>
</dbReference>
<feature type="domain" description="Translation initiation factor IF2/IF5" evidence="10">
    <location>
        <begin position="29"/>
        <end position="138"/>
    </location>
</feature>
<evidence type="ECO:0000256" key="8">
    <source>
        <dbReference type="ARBA" id="ARBA00032408"/>
    </source>
</evidence>
<dbReference type="PANTHER" id="PTHR23001:SF3">
    <property type="entry name" value="EUKARYOTIC TRANSLATION INITIATION FACTOR 2 SUBUNIT 2"/>
    <property type="match status" value="1"/>
</dbReference>
<evidence type="ECO:0000256" key="5">
    <source>
        <dbReference type="ARBA" id="ARBA00022540"/>
    </source>
</evidence>
<dbReference type="KEGG" id="ipc:IPA_04035"/>
<dbReference type="HAMAP" id="MF_00232">
    <property type="entry name" value="eIF_2_beta"/>
    <property type="match status" value="1"/>
</dbReference>
<dbReference type="EMBL" id="CP006868">
    <property type="protein sequence ID" value="UXD21415.1"/>
    <property type="molecule type" value="Genomic_DNA"/>
</dbReference>